<proteinExistence type="predicted"/>
<dbReference type="EMBL" id="CABP01000019">
    <property type="protein sequence ID" value="CBI03643.1"/>
    <property type="molecule type" value="Genomic_DNA"/>
</dbReference>
<dbReference type="AlphaFoldDB" id="E6Q8W7"/>
<reference evidence="1" key="1">
    <citation type="submission" date="2009-10" db="EMBL/GenBank/DDBJ databases">
        <title>Diversity of trophic interactions inside an arsenic-rich microbial ecosystem.</title>
        <authorList>
            <person name="Bertin P.N."/>
            <person name="Heinrich-Salmeron A."/>
            <person name="Pelletier E."/>
            <person name="Goulhen-Chollet F."/>
            <person name="Arsene-Ploetze F."/>
            <person name="Gallien S."/>
            <person name="Calteau A."/>
            <person name="Vallenet D."/>
            <person name="Casiot C."/>
            <person name="Chane-Woon-Ming B."/>
            <person name="Giloteaux L."/>
            <person name="Barakat M."/>
            <person name="Bonnefoy V."/>
            <person name="Bruneel O."/>
            <person name="Chandler M."/>
            <person name="Cleiss J."/>
            <person name="Duran R."/>
            <person name="Elbaz-Poulichet F."/>
            <person name="Fonknechten N."/>
            <person name="Lauga B."/>
            <person name="Mornico D."/>
            <person name="Ortet P."/>
            <person name="Schaeffer C."/>
            <person name="Siguier P."/>
            <person name="Alexander Thil Smith A."/>
            <person name="Van Dorsselaer A."/>
            <person name="Weissenbach J."/>
            <person name="Medigue C."/>
            <person name="Le Paslier D."/>
        </authorList>
    </citation>
    <scope>NUCLEOTIDE SEQUENCE</scope>
</reference>
<name>E6Q8W7_9ZZZZ</name>
<organism evidence="1">
    <name type="scientific">mine drainage metagenome</name>
    <dbReference type="NCBI Taxonomy" id="410659"/>
    <lineage>
        <taxon>unclassified sequences</taxon>
        <taxon>metagenomes</taxon>
        <taxon>ecological metagenomes</taxon>
    </lineage>
</organism>
<gene>
    <name evidence="1" type="ORF">CARN5_2945</name>
</gene>
<evidence type="ECO:0000313" key="1">
    <source>
        <dbReference type="EMBL" id="CBI03643.1"/>
    </source>
</evidence>
<sequence>MFKKTHIAALFTITALLTGCASSGNNVLSNQTGASVASKMQNGVTTESQVKKMYGDPENTKYLSNGDTVWTYSYKHLSSDASNFIPIVNWFSAGMHGYKKQLVIEFGKNRRLKNFSMSKSHVATTTGILG</sequence>
<dbReference type="PROSITE" id="PS51257">
    <property type="entry name" value="PROKAR_LIPOPROTEIN"/>
    <property type="match status" value="1"/>
</dbReference>
<evidence type="ECO:0008006" key="2">
    <source>
        <dbReference type="Google" id="ProtNLM"/>
    </source>
</evidence>
<protein>
    <recommendedName>
        <fullName evidence="2">Lipoprotein SmpA/OmlA domain-containing protein</fullName>
    </recommendedName>
</protein>
<accession>E6Q8W7</accession>
<comment type="caution">
    <text evidence="1">The sequence shown here is derived from an EMBL/GenBank/DDBJ whole genome shotgun (WGS) entry which is preliminary data.</text>
</comment>